<evidence type="ECO:0000313" key="3">
    <source>
        <dbReference type="Proteomes" id="UP000321393"/>
    </source>
</evidence>
<dbReference type="CDD" id="cd09272">
    <property type="entry name" value="RNase_HI_RT_Ty1"/>
    <property type="match status" value="1"/>
</dbReference>
<comment type="caution">
    <text evidence="2">The sequence shown here is derived from an EMBL/GenBank/DDBJ whole genome shotgun (WGS) entry which is preliminary data.</text>
</comment>
<dbReference type="Proteomes" id="UP000321393">
    <property type="component" value="Unassembled WGS sequence"/>
</dbReference>
<dbReference type="InterPro" id="IPR013103">
    <property type="entry name" value="RVT_2"/>
</dbReference>
<accession>A0A5A7T242</accession>
<proteinExistence type="predicted"/>
<evidence type="ECO:0000313" key="2">
    <source>
        <dbReference type="EMBL" id="KAA0037440.1"/>
    </source>
</evidence>
<name>A0A5A7T242_CUCMM</name>
<protein>
    <submittedName>
        <fullName evidence="2">Retrovirus-related pol polyprotein from transposon tnt 1-94</fullName>
    </submittedName>
</protein>
<gene>
    <name evidence="2" type="ORF">E6C27_scaffold277G00250</name>
</gene>
<dbReference type="AlphaFoldDB" id="A0A5A7T242"/>
<evidence type="ECO:0000259" key="1">
    <source>
        <dbReference type="Pfam" id="PF07727"/>
    </source>
</evidence>
<sequence>MDVKSAFLNGYLEEEVYLEQPPGYCVKGQEYKVLKLKKALYGLKQAPRMWNSRINKYFLDNGYLRCPYEHSLYIKVNGHGDILVVCLYVDDLIFTGNCASMFEDLKKAMTQEFEMTDIWLMSYYLGIEVKQSEEGIFISQERYTREILEKFNMMNSKPVATPIETGTKLYYFQLWIGESIYGISYNYSLKVAKRILRYLRGTLDYELFYSSSKEFKLEGYCDSDWAGDTNDRKSTSGYVFFIGSTAFTWSSKKQPIVTLSTCQAEYVVAASCVCHAVWLRNLLKTVGILQDDPTVIHVDNKSTITLAKNPVFHDRSKHIDTRFHYIRDCISRKEVQVEYVKTEDQIADIFTKPLNVNVFNNLRTLLGVFFFFFKKNMFKGGC</sequence>
<feature type="domain" description="Reverse transcriptase Ty1/copia-type" evidence="1">
    <location>
        <begin position="1"/>
        <end position="164"/>
    </location>
</feature>
<dbReference type="InterPro" id="IPR043502">
    <property type="entry name" value="DNA/RNA_pol_sf"/>
</dbReference>
<organism evidence="2 3">
    <name type="scientific">Cucumis melo var. makuwa</name>
    <name type="common">Oriental melon</name>
    <dbReference type="NCBI Taxonomy" id="1194695"/>
    <lineage>
        <taxon>Eukaryota</taxon>
        <taxon>Viridiplantae</taxon>
        <taxon>Streptophyta</taxon>
        <taxon>Embryophyta</taxon>
        <taxon>Tracheophyta</taxon>
        <taxon>Spermatophyta</taxon>
        <taxon>Magnoliopsida</taxon>
        <taxon>eudicotyledons</taxon>
        <taxon>Gunneridae</taxon>
        <taxon>Pentapetalae</taxon>
        <taxon>rosids</taxon>
        <taxon>fabids</taxon>
        <taxon>Cucurbitales</taxon>
        <taxon>Cucurbitaceae</taxon>
        <taxon>Benincaseae</taxon>
        <taxon>Cucumis</taxon>
    </lineage>
</organism>
<dbReference type="OrthoDB" id="1715754at2759"/>
<dbReference type="PANTHER" id="PTHR11439">
    <property type="entry name" value="GAG-POL-RELATED RETROTRANSPOSON"/>
    <property type="match status" value="1"/>
</dbReference>
<dbReference type="EMBL" id="SSTE01018921">
    <property type="protein sequence ID" value="KAA0037440.1"/>
    <property type="molecule type" value="Genomic_DNA"/>
</dbReference>
<dbReference type="SUPFAM" id="SSF56672">
    <property type="entry name" value="DNA/RNA polymerases"/>
    <property type="match status" value="1"/>
</dbReference>
<reference evidence="2 3" key="1">
    <citation type="submission" date="2019-08" db="EMBL/GenBank/DDBJ databases">
        <title>Draft genome sequences of two oriental melons (Cucumis melo L. var makuwa).</title>
        <authorList>
            <person name="Kwon S.-Y."/>
        </authorList>
    </citation>
    <scope>NUCLEOTIDE SEQUENCE [LARGE SCALE GENOMIC DNA]</scope>
    <source>
        <strain evidence="3">cv. SW 3</strain>
        <tissue evidence="2">Leaf</tissue>
    </source>
</reference>
<dbReference type="Pfam" id="PF07727">
    <property type="entry name" value="RVT_2"/>
    <property type="match status" value="1"/>
</dbReference>
<dbReference type="PANTHER" id="PTHR11439:SF517">
    <property type="entry name" value="CYSTEINE-RICH RLK (RECEPTOR-LIKE PROTEIN KINASE) 8"/>
    <property type="match status" value="1"/>
</dbReference>